<dbReference type="PaxDb" id="2903-EOD06167"/>
<dbReference type="InterPro" id="IPR010869">
    <property type="entry name" value="DUF1501"/>
</dbReference>
<name>A0A0D3I4I2_EMIH1</name>
<dbReference type="Proteomes" id="UP000013827">
    <property type="component" value="Unassembled WGS sequence"/>
</dbReference>
<dbReference type="RefSeq" id="XP_005758596.1">
    <property type="nucleotide sequence ID" value="XM_005758539.1"/>
</dbReference>
<feature type="compositionally biased region" description="Pro residues" evidence="1">
    <location>
        <begin position="782"/>
        <end position="817"/>
    </location>
</feature>
<evidence type="ECO:0008006" key="4">
    <source>
        <dbReference type="Google" id="ProtNLM"/>
    </source>
</evidence>
<protein>
    <recommendedName>
        <fullName evidence="4">DUF1501 domain-containing protein</fullName>
    </recommendedName>
</protein>
<dbReference type="InterPro" id="IPR014917">
    <property type="entry name" value="DUF1800"/>
</dbReference>
<sequence>MRHRYPLCSDLPDKAWLRKGATYRYLGTRPAPFGFSEPTYSRRDPPLFNQWIHWWIGDQPDTILTPDATHSQLFDALCARGSDGACTFPIEVDLSQHLACHDAPTISFTEYNPHNQPVVMNRSNECEIEEPRVVRIVDPSSGTVAFYEYERPACTELTFFNDGRQVQRGDSLLCSDPATIGAAASCCQHRLNLAGHVPASNNGYAECQFIGERVKYSTAVERCATLGPNNDYIKADPQVCDITVYNSHKGITPGEDCTRGNASCCTPGVGCTSIRGVSYCGGKAYENWLGTPCELQIQVHPAHGEISTHAPDVLVFPYQAGVGCSDPTQLYGLDSGNTFRVHWAGGSYPTPPDCAAASACTVHSSGIGVFSCVCAVHVVTSAVFDASDGVPSAADVETALTIAAPPLEMYDPDEYRLCNSTACTAAAPDVLVYLHNTSFATGGFNEQTVFRIVLNGTRHVYLLNRLSTVEVSGTNFSFRNPPHFMRWAEQSTRDAQHETDALIDSLVYHQNTPAHTATRLIQKLVTSNPSPRYVKRVADAFHTGTCAGHVYSGSYGDLGATVACALLDREARSTTLDASPTHGHLREPFLQVMNVLRSLEFASKDGRQVQLLNLDQIGQEPFRAASVFSFYSPEYRAPGAVAQSRQLSPEAEVTAQGDYYIAKLNGLFSLVEYGLSACKGGFGLPMTYHSDDQCDRYKGSTYAVDHAGQLSWRPSSTHGPDVLDELALLLTGGRLGANTRAVVLSAYEQEASARGHTSALKLAEKLVLASAEFHATNANALPPLPPSPPSPPSLPPSDPAPSSPPTTPPTSPQPPLQPAWVQSNLGAGSNDEEPECPGGYERITSEEECQEAAEALNGPDWFHSARSWTDWPQACFITPGGGGRVFFNEILDESAIDCDSGRHCRAADTICKRALPPPPPLPPAAPSPPPAPPPGGDDYKAVIVIQLFGGLDSFNMLVPHSLCDAAAGGYAEYLQARGGLFTGREDSGVALRQDTLQQIAAGASSKPQPCDVMGLHPKLVKTKAMYESGDAAIYANIGALIEHLTPDEFFGGDGRKEVPDALFSHNVQDRFMQTLSNNQFEPGILGKVMRALDAPACDAYGSTSAGSARTSYKTGLYAMHSGAARALEGGPGLPLSIDSRRGDIRRLSEYEQLWPHIENLTAAPSRSVFAETHSRVLGRAIQDAETLGDAIDAAATTTTFNDCCDGGSCGCSFAMALRTIARVIKTRSATGVQRAAFWMGTRGLDAHASMDSPGDGITSMIDNAVDDFRKEMVEQGLWDKVTVITLSEFGRTIIGNGRGTTHAWGGNQLMFGGAVNGSRILGQYPSKLGPDGDRTRNDRGTIVPTEPWESMWQPIAQWMGVAPCDLPKVMPNLPNFPDAGEGRVLRVEDVYEAGAVA</sequence>
<accession>A0A0D3I4I2</accession>
<feature type="compositionally biased region" description="Pro residues" evidence="1">
    <location>
        <begin position="915"/>
        <end position="935"/>
    </location>
</feature>
<dbReference type="GeneID" id="17252272"/>
<dbReference type="Pfam" id="PF07394">
    <property type="entry name" value="DUF1501"/>
    <property type="match status" value="1"/>
</dbReference>
<evidence type="ECO:0000256" key="1">
    <source>
        <dbReference type="SAM" id="MobiDB-lite"/>
    </source>
</evidence>
<reference evidence="2" key="2">
    <citation type="submission" date="2024-10" db="UniProtKB">
        <authorList>
            <consortium name="EnsemblProtists"/>
        </authorList>
    </citation>
    <scope>IDENTIFICATION</scope>
</reference>
<dbReference type="HOGENOM" id="CLU_001470_0_0_1"/>
<keyword evidence="3" id="KW-1185">Reference proteome</keyword>
<proteinExistence type="predicted"/>
<dbReference type="EnsemblProtists" id="EOD06167">
    <property type="protein sequence ID" value="EOD06167"/>
    <property type="gene ID" value="EMIHUDRAFT_107006"/>
</dbReference>
<dbReference type="KEGG" id="ehx:EMIHUDRAFT_107006"/>
<feature type="region of interest" description="Disordered" evidence="1">
    <location>
        <begin position="915"/>
        <end position="936"/>
    </location>
</feature>
<dbReference type="PANTHER" id="PTHR43737">
    <property type="entry name" value="BLL7424 PROTEIN"/>
    <property type="match status" value="1"/>
</dbReference>
<dbReference type="Pfam" id="PF08811">
    <property type="entry name" value="DUF1800"/>
    <property type="match status" value="1"/>
</dbReference>
<organism evidence="2 3">
    <name type="scientific">Emiliania huxleyi (strain CCMP1516)</name>
    <dbReference type="NCBI Taxonomy" id="280463"/>
    <lineage>
        <taxon>Eukaryota</taxon>
        <taxon>Haptista</taxon>
        <taxon>Haptophyta</taxon>
        <taxon>Prymnesiophyceae</taxon>
        <taxon>Isochrysidales</taxon>
        <taxon>Noelaerhabdaceae</taxon>
        <taxon>Emiliania</taxon>
    </lineage>
</organism>
<evidence type="ECO:0000313" key="3">
    <source>
        <dbReference type="Proteomes" id="UP000013827"/>
    </source>
</evidence>
<evidence type="ECO:0000313" key="2">
    <source>
        <dbReference type="EnsemblProtists" id="EOD06167"/>
    </source>
</evidence>
<feature type="region of interest" description="Disordered" evidence="1">
    <location>
        <begin position="778"/>
        <end position="840"/>
    </location>
</feature>
<dbReference type="PANTHER" id="PTHR43737:SF1">
    <property type="entry name" value="DUF1501 DOMAIN-CONTAINING PROTEIN"/>
    <property type="match status" value="1"/>
</dbReference>
<reference evidence="3" key="1">
    <citation type="journal article" date="2013" name="Nature">
        <title>Pan genome of the phytoplankton Emiliania underpins its global distribution.</title>
        <authorList>
            <person name="Read B.A."/>
            <person name="Kegel J."/>
            <person name="Klute M.J."/>
            <person name="Kuo A."/>
            <person name="Lefebvre S.C."/>
            <person name="Maumus F."/>
            <person name="Mayer C."/>
            <person name="Miller J."/>
            <person name="Monier A."/>
            <person name="Salamov A."/>
            <person name="Young J."/>
            <person name="Aguilar M."/>
            <person name="Claverie J.M."/>
            <person name="Frickenhaus S."/>
            <person name="Gonzalez K."/>
            <person name="Herman E.K."/>
            <person name="Lin Y.C."/>
            <person name="Napier J."/>
            <person name="Ogata H."/>
            <person name="Sarno A.F."/>
            <person name="Shmutz J."/>
            <person name="Schroeder D."/>
            <person name="de Vargas C."/>
            <person name="Verret F."/>
            <person name="von Dassow P."/>
            <person name="Valentin K."/>
            <person name="Van de Peer Y."/>
            <person name="Wheeler G."/>
            <person name="Dacks J.B."/>
            <person name="Delwiche C.F."/>
            <person name="Dyhrman S.T."/>
            <person name="Glockner G."/>
            <person name="John U."/>
            <person name="Richards T."/>
            <person name="Worden A.Z."/>
            <person name="Zhang X."/>
            <person name="Grigoriev I.V."/>
            <person name="Allen A.E."/>
            <person name="Bidle K."/>
            <person name="Borodovsky M."/>
            <person name="Bowler C."/>
            <person name="Brownlee C."/>
            <person name="Cock J.M."/>
            <person name="Elias M."/>
            <person name="Gladyshev V.N."/>
            <person name="Groth M."/>
            <person name="Guda C."/>
            <person name="Hadaegh A."/>
            <person name="Iglesias-Rodriguez M.D."/>
            <person name="Jenkins J."/>
            <person name="Jones B.M."/>
            <person name="Lawson T."/>
            <person name="Leese F."/>
            <person name="Lindquist E."/>
            <person name="Lobanov A."/>
            <person name="Lomsadze A."/>
            <person name="Malik S.B."/>
            <person name="Marsh M.E."/>
            <person name="Mackinder L."/>
            <person name="Mock T."/>
            <person name="Mueller-Roeber B."/>
            <person name="Pagarete A."/>
            <person name="Parker M."/>
            <person name="Probert I."/>
            <person name="Quesneville H."/>
            <person name="Raines C."/>
            <person name="Rensing S.A."/>
            <person name="Riano-Pachon D.M."/>
            <person name="Richier S."/>
            <person name="Rokitta S."/>
            <person name="Shiraiwa Y."/>
            <person name="Soanes D.M."/>
            <person name="van der Giezen M."/>
            <person name="Wahlund T.M."/>
            <person name="Williams B."/>
            <person name="Wilson W."/>
            <person name="Wolfe G."/>
            <person name="Wurch L.L."/>
        </authorList>
    </citation>
    <scope>NUCLEOTIDE SEQUENCE</scope>
</reference>